<dbReference type="InterPro" id="IPR028098">
    <property type="entry name" value="Glyco_trans_4-like_N"/>
</dbReference>
<dbReference type="Proteomes" id="UP000031843">
    <property type="component" value="Chromosome secondary"/>
</dbReference>
<evidence type="ECO:0000259" key="1">
    <source>
        <dbReference type="Pfam" id="PF00534"/>
    </source>
</evidence>
<evidence type="ECO:0000259" key="2">
    <source>
        <dbReference type="Pfam" id="PF13579"/>
    </source>
</evidence>
<organism evidence="3 4">
    <name type="scientific">Cupriavidus basilensis</name>
    <dbReference type="NCBI Taxonomy" id="68895"/>
    <lineage>
        <taxon>Bacteria</taxon>
        <taxon>Pseudomonadati</taxon>
        <taxon>Pseudomonadota</taxon>
        <taxon>Betaproteobacteria</taxon>
        <taxon>Burkholderiales</taxon>
        <taxon>Burkholderiaceae</taxon>
        <taxon>Cupriavidus</taxon>
    </lineage>
</organism>
<dbReference type="RefSeq" id="WP_043352668.1">
    <property type="nucleotide sequence ID" value="NZ_CP010537.1"/>
</dbReference>
<dbReference type="EMBL" id="CP010537">
    <property type="protein sequence ID" value="AJG21622.1"/>
    <property type="molecule type" value="Genomic_DNA"/>
</dbReference>
<dbReference type="GO" id="GO:0016757">
    <property type="term" value="F:glycosyltransferase activity"/>
    <property type="evidence" value="ECO:0007669"/>
    <property type="project" value="InterPro"/>
</dbReference>
<evidence type="ECO:0000313" key="4">
    <source>
        <dbReference type="Proteomes" id="UP000031843"/>
    </source>
</evidence>
<dbReference type="PANTHER" id="PTHR12526">
    <property type="entry name" value="GLYCOSYLTRANSFERASE"/>
    <property type="match status" value="1"/>
</dbReference>
<proteinExistence type="predicted"/>
<evidence type="ECO:0000313" key="3">
    <source>
        <dbReference type="EMBL" id="AJG21622.1"/>
    </source>
</evidence>
<dbReference type="AlphaFoldDB" id="A0A0C4Y879"/>
<dbReference type="Pfam" id="PF00534">
    <property type="entry name" value="Glycos_transf_1"/>
    <property type="match status" value="1"/>
</dbReference>
<dbReference type="STRING" id="68895.RR42_s0024"/>
<dbReference type="SUPFAM" id="SSF53756">
    <property type="entry name" value="UDP-Glycosyltransferase/glycogen phosphorylase"/>
    <property type="match status" value="1"/>
</dbReference>
<dbReference type="InterPro" id="IPR001296">
    <property type="entry name" value="Glyco_trans_1"/>
</dbReference>
<reference evidence="3 4" key="1">
    <citation type="journal article" date="2015" name="Genome Announc.">
        <title>Complete Genome Sequence of Cupriavidus basilensis 4G11, Isolated from the Oak Ridge Field Research Center Site.</title>
        <authorList>
            <person name="Ray J."/>
            <person name="Waters R.J."/>
            <person name="Skerker J.M."/>
            <person name="Kuehl J.V."/>
            <person name="Price M.N."/>
            <person name="Huang J."/>
            <person name="Chakraborty R."/>
            <person name="Arkin A.P."/>
            <person name="Deutschbauer A."/>
        </authorList>
    </citation>
    <scope>NUCLEOTIDE SEQUENCE [LARGE SCALE GENOMIC DNA]</scope>
    <source>
        <strain evidence="3">4G11</strain>
    </source>
</reference>
<dbReference type="OrthoDB" id="433681at2"/>
<dbReference type="Gene3D" id="3.40.50.2000">
    <property type="entry name" value="Glycogen Phosphorylase B"/>
    <property type="match status" value="2"/>
</dbReference>
<dbReference type="KEGG" id="cbw:RR42_s0024"/>
<accession>A0A0C4Y879</accession>
<dbReference type="Pfam" id="PF13579">
    <property type="entry name" value="Glyco_trans_4_4"/>
    <property type="match status" value="1"/>
</dbReference>
<name>A0A0C4Y879_9BURK</name>
<feature type="domain" description="Glycosyl transferase family 1" evidence="1">
    <location>
        <begin position="201"/>
        <end position="360"/>
    </location>
</feature>
<keyword evidence="3" id="KW-0808">Transferase</keyword>
<gene>
    <name evidence="3" type="ORF">RR42_s0024</name>
</gene>
<feature type="domain" description="Glycosyltransferase subfamily 4-like N-terminal" evidence="2">
    <location>
        <begin position="15"/>
        <end position="157"/>
    </location>
</feature>
<protein>
    <submittedName>
        <fullName evidence="3">Glycosyltransferase</fullName>
    </submittedName>
</protein>
<keyword evidence="4" id="KW-1185">Reference proteome</keyword>
<sequence>MKILHVISSIDPGGGGPIEGVRQLRAPLRERGVQVQVCCGDAPDAPCVRDSELDVIALGPSSLKYGFNRRMVPWLRAHCEAYDAVIVEGLWQYHALAVWLALRGKRVPYFVFTHGMLDPWFRDHYPLKHLKKSLYWLVGDYWVLRHARGVLFTCGEEKLRSSGAFWPYRCREVVASYGTAQPPQDSAPLREVFLSAFPAVRGKRIVLFLGRIHEKKGCDLLVEAFAGVAAAHPALHLVLAGPYDTALRAMLEQRIAAHGLSTRVSWTGMLKGDLKWGAFHAAEVFCLPSHQENFGVAVAEALGCGVPVLISDKVNIWREIVADGAGLVGPDTAQGATACLQQWLQAEPAAQARMRIAARQSFARRFHAGQAAQRLLDIIHGAAEATQPVHHAAAG</sequence>